<dbReference type="InterPro" id="IPR036056">
    <property type="entry name" value="Fibrinogen-like_C"/>
</dbReference>
<dbReference type="PROSITE" id="PS00514">
    <property type="entry name" value="FIBRINOGEN_C_1"/>
    <property type="match status" value="1"/>
</dbReference>
<dbReference type="SMART" id="SM00186">
    <property type="entry name" value="FBG"/>
    <property type="match status" value="1"/>
</dbReference>
<dbReference type="AlphaFoldDB" id="A7RF71"/>
<dbReference type="STRING" id="45351.A7RF71"/>
<dbReference type="Pfam" id="PF00147">
    <property type="entry name" value="Fibrinogen_C"/>
    <property type="match status" value="1"/>
</dbReference>
<dbReference type="GO" id="GO:0005615">
    <property type="term" value="C:extracellular space"/>
    <property type="evidence" value="ECO:0000318"/>
    <property type="project" value="GO_Central"/>
</dbReference>
<dbReference type="OrthoDB" id="7735550at2759"/>
<dbReference type="CDD" id="cd00087">
    <property type="entry name" value="FReD"/>
    <property type="match status" value="1"/>
</dbReference>
<dbReference type="NCBIfam" id="NF040941">
    <property type="entry name" value="GGGWT_bact"/>
    <property type="match status" value="1"/>
</dbReference>
<dbReference type="InterPro" id="IPR020837">
    <property type="entry name" value="Fibrinogen_CS"/>
</dbReference>
<organism evidence="3 4">
    <name type="scientific">Nematostella vectensis</name>
    <name type="common">Starlet sea anemone</name>
    <dbReference type="NCBI Taxonomy" id="45351"/>
    <lineage>
        <taxon>Eukaryota</taxon>
        <taxon>Metazoa</taxon>
        <taxon>Cnidaria</taxon>
        <taxon>Anthozoa</taxon>
        <taxon>Hexacorallia</taxon>
        <taxon>Actiniaria</taxon>
        <taxon>Edwardsiidae</taxon>
        <taxon>Nematostella</taxon>
    </lineage>
</organism>
<dbReference type="InParanoid" id="A7RF71"/>
<dbReference type="InterPro" id="IPR014716">
    <property type="entry name" value="Fibrinogen_a/b/g_C_1"/>
</dbReference>
<dbReference type="InterPro" id="IPR050373">
    <property type="entry name" value="Fibrinogen_C-term_domain"/>
</dbReference>
<gene>
    <name evidence="3" type="ORF">NEMVEDRAFT_v1g79044</name>
</gene>
<dbReference type="Proteomes" id="UP000001593">
    <property type="component" value="Unassembled WGS sequence"/>
</dbReference>
<name>A7RF71_NEMVE</name>
<dbReference type="KEGG" id="nve:5522356"/>
<evidence type="ECO:0000313" key="3">
    <source>
        <dbReference type="EMBL" id="EDO49905.1"/>
    </source>
</evidence>
<feature type="domain" description="Fibrinogen C-terminal" evidence="2">
    <location>
        <begin position="1"/>
        <end position="215"/>
    </location>
</feature>
<dbReference type="HOGENOM" id="CLU_038628_6_2_1"/>
<protein>
    <recommendedName>
        <fullName evidence="2">Fibrinogen C-terminal domain-containing protein</fullName>
    </recommendedName>
</protein>
<dbReference type="PROSITE" id="PS51406">
    <property type="entry name" value="FIBRINOGEN_C_2"/>
    <property type="match status" value="1"/>
</dbReference>
<dbReference type="eggNOG" id="KOG2579">
    <property type="taxonomic scope" value="Eukaryota"/>
</dbReference>
<sequence>MSLLQKLPSCAEIQSANGAYISGIYKIALTPSRRLDVYCDLSTSGGGWTVIQKRMDGSVDFYRSWDEYKMGFGDKNGEFWLGLDNIHAMTSQRGYRVRFDLEDFEGNTRYAEYDDFRVGDETTKYKLVSVGTYSGTAGDSFSSHRGFPFTTRDRDNDNDNTYGNCAERYEGAWWYDNCYNSNLNGKWTISEHGITWEAWRQYKALRKAEIKIRPY</sequence>
<dbReference type="Gene3D" id="3.90.215.10">
    <property type="entry name" value="Gamma Fibrinogen, chain A, domain 1"/>
    <property type="match status" value="1"/>
</dbReference>
<keyword evidence="4" id="KW-1185">Reference proteome</keyword>
<dbReference type="EMBL" id="DS469507">
    <property type="protein sequence ID" value="EDO49905.1"/>
    <property type="molecule type" value="Genomic_DNA"/>
</dbReference>
<evidence type="ECO:0000259" key="2">
    <source>
        <dbReference type="PROSITE" id="PS51406"/>
    </source>
</evidence>
<dbReference type="InterPro" id="IPR002181">
    <property type="entry name" value="Fibrinogen_a/b/g_C_dom"/>
</dbReference>
<reference evidence="3 4" key="1">
    <citation type="journal article" date="2007" name="Science">
        <title>Sea anemone genome reveals ancestral eumetazoan gene repertoire and genomic organization.</title>
        <authorList>
            <person name="Putnam N.H."/>
            <person name="Srivastava M."/>
            <person name="Hellsten U."/>
            <person name="Dirks B."/>
            <person name="Chapman J."/>
            <person name="Salamov A."/>
            <person name="Terry A."/>
            <person name="Shapiro H."/>
            <person name="Lindquist E."/>
            <person name="Kapitonov V.V."/>
            <person name="Jurka J."/>
            <person name="Genikhovich G."/>
            <person name="Grigoriev I.V."/>
            <person name="Lucas S.M."/>
            <person name="Steele R.E."/>
            <person name="Finnerty J.R."/>
            <person name="Technau U."/>
            <person name="Martindale M.Q."/>
            <person name="Rokhsar D.S."/>
        </authorList>
    </citation>
    <scope>NUCLEOTIDE SEQUENCE [LARGE SCALE GENOMIC DNA]</scope>
    <source>
        <strain evidence="4">CH2 X CH6</strain>
    </source>
</reference>
<dbReference type="OMA" id="TESCARM"/>
<proteinExistence type="predicted"/>
<dbReference type="SUPFAM" id="SSF56496">
    <property type="entry name" value="Fibrinogen C-terminal domain-like"/>
    <property type="match status" value="1"/>
</dbReference>
<dbReference type="PANTHER" id="PTHR19143:SF327">
    <property type="entry name" value="FI21813P1-RELATED"/>
    <property type="match status" value="1"/>
</dbReference>
<accession>A7RF71</accession>
<evidence type="ECO:0000313" key="4">
    <source>
        <dbReference type="Proteomes" id="UP000001593"/>
    </source>
</evidence>
<dbReference type="PANTHER" id="PTHR19143">
    <property type="entry name" value="FIBRINOGEN/TENASCIN/ANGIOPOEITIN"/>
    <property type="match status" value="1"/>
</dbReference>
<evidence type="ECO:0000256" key="1">
    <source>
        <dbReference type="ARBA" id="ARBA00023157"/>
    </source>
</evidence>
<dbReference type="FunFam" id="3.90.215.10:FF:000001">
    <property type="entry name" value="Tenascin isoform 1"/>
    <property type="match status" value="1"/>
</dbReference>
<dbReference type="PhylomeDB" id="A7RF71"/>
<keyword evidence="1" id="KW-1015">Disulfide bond</keyword>